<dbReference type="InterPro" id="IPR001604">
    <property type="entry name" value="Endo_G_ENPP1-like_dom"/>
</dbReference>
<dbReference type="GO" id="GO:0046872">
    <property type="term" value="F:metal ion binding"/>
    <property type="evidence" value="ECO:0007669"/>
    <property type="project" value="InterPro"/>
</dbReference>
<dbReference type="OrthoDB" id="69221at2759"/>
<dbReference type="PANTHER" id="PTHR21472">
    <property type="entry name" value="ENDONUCLEASE DOMAIN-CONTAINING 1 PROTEIN ENDOD1"/>
    <property type="match status" value="1"/>
</dbReference>
<evidence type="ECO:0000256" key="1">
    <source>
        <dbReference type="SAM" id="MobiDB-lite"/>
    </source>
</evidence>
<protein>
    <submittedName>
        <fullName evidence="5">Endonuclease domain-containing 1 protein-like</fullName>
    </submittedName>
</protein>
<name>A0A3B3E0J4_ORYME</name>
<dbReference type="Proteomes" id="UP000261560">
    <property type="component" value="Unplaced"/>
</dbReference>
<dbReference type="PaxDb" id="30732-ENSOMEP00000035907"/>
<dbReference type="STRING" id="30732.ENSOMEP00000035907"/>
<dbReference type="InterPro" id="IPR044929">
    <property type="entry name" value="DNA/RNA_non-sp_Endonuclease_sf"/>
</dbReference>
<organism evidence="5 6">
    <name type="scientific">Oryzias melastigma</name>
    <name type="common">Marine medaka</name>
    <dbReference type="NCBI Taxonomy" id="30732"/>
    <lineage>
        <taxon>Eukaryota</taxon>
        <taxon>Metazoa</taxon>
        <taxon>Chordata</taxon>
        <taxon>Craniata</taxon>
        <taxon>Vertebrata</taxon>
        <taxon>Euteleostomi</taxon>
        <taxon>Actinopterygii</taxon>
        <taxon>Neopterygii</taxon>
        <taxon>Teleostei</taxon>
        <taxon>Neoteleostei</taxon>
        <taxon>Acanthomorphata</taxon>
        <taxon>Ovalentaria</taxon>
        <taxon>Atherinomorphae</taxon>
        <taxon>Beloniformes</taxon>
        <taxon>Adrianichthyidae</taxon>
        <taxon>Oryziinae</taxon>
        <taxon>Oryzias</taxon>
    </lineage>
</organism>
<feature type="chain" id="PRO_5017312660" evidence="2">
    <location>
        <begin position="29"/>
        <end position="320"/>
    </location>
</feature>
<dbReference type="AlphaFoldDB" id="A0A3B3E0J4"/>
<dbReference type="GeneID" id="112156215"/>
<feature type="signal peptide" evidence="2">
    <location>
        <begin position="1"/>
        <end position="28"/>
    </location>
</feature>
<evidence type="ECO:0000313" key="6">
    <source>
        <dbReference type="Proteomes" id="UP000261560"/>
    </source>
</evidence>
<dbReference type="SMART" id="SM00892">
    <property type="entry name" value="Endonuclease_NS"/>
    <property type="match status" value="1"/>
</dbReference>
<reference evidence="5" key="1">
    <citation type="submission" date="2025-08" db="UniProtKB">
        <authorList>
            <consortium name="Ensembl"/>
        </authorList>
    </citation>
    <scope>IDENTIFICATION</scope>
</reference>
<feature type="domain" description="ENPP1-3/EXOG-like endonuclease/phosphodiesterase" evidence="3">
    <location>
        <begin position="74"/>
        <end position="276"/>
    </location>
</feature>
<feature type="region of interest" description="Disordered" evidence="1">
    <location>
        <begin position="118"/>
        <end position="138"/>
    </location>
</feature>
<dbReference type="RefSeq" id="XP_024144190.1">
    <property type="nucleotide sequence ID" value="XM_024288422.2"/>
</dbReference>
<keyword evidence="2" id="KW-0732">Signal</keyword>
<reference evidence="5" key="2">
    <citation type="submission" date="2025-09" db="UniProtKB">
        <authorList>
            <consortium name="Ensembl"/>
        </authorList>
    </citation>
    <scope>IDENTIFICATION</scope>
</reference>
<evidence type="ECO:0000259" key="4">
    <source>
        <dbReference type="SMART" id="SM00892"/>
    </source>
</evidence>
<sequence length="320" mass="36549">MSLVLRCSLTRSAFLLFFLSSSFRPTETEVVKSVSDCSDFLLDQTPPQIPNILKNGKILDQNRYKPICQTYQNTRTFLTLYDTTERIPVFSAIKFVIDENPGKRPRNKKWMIEPQLENESADKNMRKDNRKQGTYNHQASNSDYKNITIFNRGHVCPSTHASSQTAKTSTFTLTNIVPQVQSFNGGSWEKMETCTKCFMDTYCKNNNGATEGFVVTGAKPGNNKLKDHVNIPSMMWSAFCCYSNNEKVWLAGAHWGENVPEESKDKYLQTKTLKELYQEFGTQEEDFNVFPGTKCPLETTVTKFYPNLDMSCKCPPPTFK</sequence>
<dbReference type="KEGG" id="oml:112156215"/>
<proteinExistence type="predicted"/>
<accession>A0A3B3E0J4</accession>
<dbReference type="SUPFAM" id="SSF54060">
    <property type="entry name" value="His-Me finger endonucleases"/>
    <property type="match status" value="1"/>
</dbReference>
<feature type="domain" description="DNA/RNA non-specific endonuclease/pyrophosphatase/phosphodiesterase" evidence="4">
    <location>
        <begin position="73"/>
        <end position="287"/>
    </location>
</feature>
<dbReference type="GO" id="GO:0003676">
    <property type="term" value="F:nucleic acid binding"/>
    <property type="evidence" value="ECO:0007669"/>
    <property type="project" value="InterPro"/>
</dbReference>
<dbReference type="Gene3D" id="3.40.570.10">
    <property type="entry name" value="Extracellular Endonuclease, subunit A"/>
    <property type="match status" value="1"/>
</dbReference>
<dbReference type="SMART" id="SM00477">
    <property type="entry name" value="NUC"/>
    <property type="match status" value="1"/>
</dbReference>
<keyword evidence="6" id="KW-1185">Reference proteome</keyword>
<dbReference type="Ensembl" id="ENSOMET00000031213.1">
    <property type="protein sequence ID" value="ENSOMEP00000035907.1"/>
    <property type="gene ID" value="ENSOMEG00000023417.1"/>
</dbReference>
<evidence type="ECO:0000313" key="5">
    <source>
        <dbReference type="Ensembl" id="ENSOMEP00000035907.1"/>
    </source>
</evidence>
<dbReference type="InterPro" id="IPR039015">
    <property type="entry name" value="ENDOD1"/>
</dbReference>
<dbReference type="GeneTree" id="ENSGT01030000234592"/>
<dbReference type="PANTHER" id="PTHR21472:SF15">
    <property type="entry name" value="ENDONUCLEASE DOMAIN-CONTAINING 1 PROTEIN-RELATED"/>
    <property type="match status" value="1"/>
</dbReference>
<feature type="compositionally biased region" description="Basic and acidic residues" evidence="1">
    <location>
        <begin position="120"/>
        <end position="131"/>
    </location>
</feature>
<dbReference type="OMA" id="FILPQYP"/>
<dbReference type="GO" id="GO:0016787">
    <property type="term" value="F:hydrolase activity"/>
    <property type="evidence" value="ECO:0007669"/>
    <property type="project" value="InterPro"/>
</dbReference>
<dbReference type="Pfam" id="PF01223">
    <property type="entry name" value="Endonuclease_NS"/>
    <property type="match status" value="1"/>
</dbReference>
<dbReference type="InterPro" id="IPR044925">
    <property type="entry name" value="His-Me_finger_sf"/>
</dbReference>
<evidence type="ECO:0000256" key="2">
    <source>
        <dbReference type="SAM" id="SignalP"/>
    </source>
</evidence>
<dbReference type="InterPro" id="IPR020821">
    <property type="entry name" value="ENPP1-3/EXOG-like_nuc-like"/>
</dbReference>
<evidence type="ECO:0000259" key="3">
    <source>
        <dbReference type="SMART" id="SM00477"/>
    </source>
</evidence>